<evidence type="ECO:0000256" key="8">
    <source>
        <dbReference type="ARBA" id="ARBA00023128"/>
    </source>
</evidence>
<protein>
    <submittedName>
        <fullName evidence="11">Eukaryotic porin</fullName>
    </submittedName>
</protein>
<evidence type="ECO:0000256" key="3">
    <source>
        <dbReference type="ARBA" id="ARBA00022448"/>
    </source>
</evidence>
<evidence type="ECO:0000256" key="4">
    <source>
        <dbReference type="ARBA" id="ARBA00022452"/>
    </source>
</evidence>
<evidence type="ECO:0000256" key="10">
    <source>
        <dbReference type="SAM" id="MobiDB-lite"/>
    </source>
</evidence>
<keyword evidence="12" id="KW-1185">Reference proteome</keyword>
<evidence type="ECO:0000256" key="7">
    <source>
        <dbReference type="ARBA" id="ARBA00022927"/>
    </source>
</evidence>
<dbReference type="InterPro" id="IPR027246">
    <property type="entry name" value="Porin_Euk/Tom40"/>
</dbReference>
<keyword evidence="9" id="KW-0472">Membrane</keyword>
<feature type="compositionally biased region" description="Low complexity" evidence="10">
    <location>
        <begin position="67"/>
        <end position="76"/>
    </location>
</feature>
<proteinExistence type="inferred from homology"/>
<comment type="subcellular location">
    <subcellularLocation>
        <location evidence="1">Mitochondrion outer membrane</location>
        <topology evidence="1">Multi-pass membrane protein</topology>
    </subcellularLocation>
</comment>
<keyword evidence="4" id="KW-1134">Transmembrane beta strand</keyword>
<reference evidence="11 12" key="1">
    <citation type="journal article" date="2020" name="bioRxiv">
        <title>Metabolic contributions of an alphaproteobacterial endosymbiont in the apicomplexan Cardiosporidium cionae.</title>
        <authorList>
            <person name="Hunter E.S."/>
            <person name="Paight C.J."/>
            <person name="Lane C.E."/>
        </authorList>
    </citation>
    <scope>NUCLEOTIDE SEQUENCE [LARGE SCALE GENOMIC DNA]</scope>
    <source>
        <strain evidence="11">ESH_2018</strain>
    </source>
</reference>
<evidence type="ECO:0000313" key="12">
    <source>
        <dbReference type="Proteomes" id="UP000823046"/>
    </source>
</evidence>
<accession>A0ABQ7J5J7</accession>
<evidence type="ECO:0000256" key="6">
    <source>
        <dbReference type="ARBA" id="ARBA00022787"/>
    </source>
</evidence>
<evidence type="ECO:0000313" key="11">
    <source>
        <dbReference type="EMBL" id="KAF8819281.1"/>
    </source>
</evidence>
<gene>
    <name evidence="11" type="ORF">IE077_001251</name>
</gene>
<comment type="caution">
    <text evidence="11">The sequence shown here is derived from an EMBL/GenBank/DDBJ whole genome shotgun (WGS) entry which is preliminary data.</text>
</comment>
<feature type="compositionally biased region" description="Low complexity" evidence="10">
    <location>
        <begin position="92"/>
        <end position="103"/>
    </location>
</feature>
<feature type="region of interest" description="Disordered" evidence="10">
    <location>
        <begin position="48"/>
        <end position="103"/>
    </location>
</feature>
<dbReference type="InterPro" id="IPR037930">
    <property type="entry name" value="Tom40"/>
</dbReference>
<dbReference type="EMBL" id="JADAQX010000842">
    <property type="protein sequence ID" value="KAF8819281.1"/>
    <property type="molecule type" value="Genomic_DNA"/>
</dbReference>
<evidence type="ECO:0000256" key="9">
    <source>
        <dbReference type="ARBA" id="ARBA00023136"/>
    </source>
</evidence>
<keyword evidence="5" id="KW-0812">Transmembrane</keyword>
<name>A0ABQ7J5J7_9APIC</name>
<evidence type="ECO:0000256" key="1">
    <source>
        <dbReference type="ARBA" id="ARBA00004374"/>
    </source>
</evidence>
<dbReference type="Pfam" id="PF01459">
    <property type="entry name" value="Porin_3"/>
    <property type="match status" value="1"/>
</dbReference>
<evidence type="ECO:0000256" key="5">
    <source>
        <dbReference type="ARBA" id="ARBA00022692"/>
    </source>
</evidence>
<dbReference type="PANTHER" id="PTHR10802">
    <property type="entry name" value="MITOCHONDRIAL IMPORT RECEPTOR SUBUNIT TOM40"/>
    <property type="match status" value="1"/>
</dbReference>
<keyword evidence="7" id="KW-0653">Protein transport</keyword>
<dbReference type="InterPro" id="IPR023614">
    <property type="entry name" value="Porin_dom_sf"/>
</dbReference>
<evidence type="ECO:0000256" key="2">
    <source>
        <dbReference type="ARBA" id="ARBA00010510"/>
    </source>
</evidence>
<keyword evidence="6" id="KW-1000">Mitochondrion outer membrane</keyword>
<dbReference type="Proteomes" id="UP000823046">
    <property type="component" value="Unassembled WGS sequence"/>
</dbReference>
<organism evidence="11 12">
    <name type="scientific">Cardiosporidium cionae</name>
    <dbReference type="NCBI Taxonomy" id="476202"/>
    <lineage>
        <taxon>Eukaryota</taxon>
        <taxon>Sar</taxon>
        <taxon>Alveolata</taxon>
        <taxon>Apicomplexa</taxon>
        <taxon>Aconoidasida</taxon>
        <taxon>Nephromycida</taxon>
        <taxon>Cardiosporidium</taxon>
    </lineage>
</organism>
<sequence length="407" mass="44370">MVFLNSPLRWFSSQSYAAAESGDSSVEGPASPLSNLTGWFQKFIVKPDPSPPVIPKETSLQNKEHPPSASSTTSPSLGNLSTAEPESVRADSSSAAMGGAAPPSFNPSDPLLFENFSREFQNISLQDSFDGFRVEGFKKVNNSLQASHSLILGSQMQKDGSFYQFGPIFSTEDGSLVMMSRASLDGVLNGRIMKQFSHGYDVRLNAISSLQDSNRNLAEFCLNKYGKDWTSSFKYSLQSGMSIFAGSFSQVLHPRFQIGGELMWIPMNGVSVGTIGARYLMGNNTVSGTLTRQPAQSYPSMPANTHLCRLQYVRKITERLSMGSELECSQDFSSSSLKLGWEYLFRHARVQGFVDSSGKISVFSQDSSGLGFSGTADYYNNDFKFGFMLHVVPPPEVGQAPAAPLTL</sequence>
<dbReference type="Gene3D" id="2.40.160.10">
    <property type="entry name" value="Porin"/>
    <property type="match status" value="1"/>
</dbReference>
<dbReference type="CDD" id="cd07305">
    <property type="entry name" value="Porin3_Tom40"/>
    <property type="match status" value="1"/>
</dbReference>
<comment type="similarity">
    <text evidence="2">Belongs to the Tom40 family.</text>
</comment>
<keyword evidence="8" id="KW-0496">Mitochondrion</keyword>
<keyword evidence="3" id="KW-0813">Transport</keyword>